<dbReference type="InterPro" id="IPR015421">
    <property type="entry name" value="PyrdxlP-dep_Trfase_major"/>
</dbReference>
<proteinExistence type="inferred from homology"/>
<dbReference type="Gene3D" id="3.40.640.10">
    <property type="entry name" value="Type I PLP-dependent aspartate aminotransferase-like (Major domain)"/>
    <property type="match status" value="1"/>
</dbReference>
<comment type="similarity">
    <text evidence="2">Belongs to the class-V pyridoxal-phosphate-dependent aminotransferase family. NifS/IscS subfamily.</text>
</comment>
<evidence type="ECO:0000256" key="3">
    <source>
        <dbReference type="ARBA" id="ARBA00022679"/>
    </source>
</evidence>
<feature type="domain" description="Aminotransferase class V" evidence="9">
    <location>
        <begin position="13"/>
        <end position="377"/>
    </location>
</feature>
<evidence type="ECO:0000256" key="8">
    <source>
        <dbReference type="ARBA" id="ARBA00050776"/>
    </source>
</evidence>
<dbReference type="Pfam" id="PF00266">
    <property type="entry name" value="Aminotran_5"/>
    <property type="match status" value="1"/>
</dbReference>
<evidence type="ECO:0000256" key="1">
    <source>
        <dbReference type="ARBA" id="ARBA00001933"/>
    </source>
</evidence>
<keyword evidence="7" id="KW-0411">Iron-sulfur</keyword>
<evidence type="ECO:0000313" key="11">
    <source>
        <dbReference type="Proteomes" id="UP000003835"/>
    </source>
</evidence>
<dbReference type="GO" id="GO:0008483">
    <property type="term" value="F:transaminase activity"/>
    <property type="evidence" value="ECO:0007669"/>
    <property type="project" value="UniProtKB-KW"/>
</dbReference>
<protein>
    <submittedName>
        <fullName evidence="10">Aminotransferase, class V superfamily</fullName>
    </submittedName>
</protein>
<dbReference type="PIRSF" id="PIRSF005572">
    <property type="entry name" value="NifS"/>
    <property type="match status" value="1"/>
</dbReference>
<evidence type="ECO:0000256" key="5">
    <source>
        <dbReference type="ARBA" id="ARBA00022898"/>
    </source>
</evidence>
<dbReference type="InterPro" id="IPR015422">
    <property type="entry name" value="PyrdxlP-dep_Trfase_small"/>
</dbReference>
<dbReference type="PANTHER" id="PTHR11601:SF34">
    <property type="entry name" value="CYSTEINE DESULFURASE"/>
    <property type="match status" value="1"/>
</dbReference>
<dbReference type="EMBL" id="DS989857">
    <property type="protein sequence ID" value="EDX73537.1"/>
    <property type="molecule type" value="Genomic_DNA"/>
</dbReference>
<dbReference type="InterPro" id="IPR015424">
    <property type="entry name" value="PyrdxlP-dep_Trfase"/>
</dbReference>
<dbReference type="Gene3D" id="3.90.1150.10">
    <property type="entry name" value="Aspartate Aminotransferase, domain 1"/>
    <property type="match status" value="1"/>
</dbReference>
<evidence type="ECO:0000313" key="10">
    <source>
        <dbReference type="EMBL" id="EDX73537.1"/>
    </source>
</evidence>
<evidence type="ECO:0000256" key="6">
    <source>
        <dbReference type="ARBA" id="ARBA00023004"/>
    </source>
</evidence>
<dbReference type="InterPro" id="IPR016454">
    <property type="entry name" value="Cysteine_dSase"/>
</dbReference>
<accession>B4VWV9</accession>
<dbReference type="PANTHER" id="PTHR11601">
    <property type="entry name" value="CYSTEINE DESULFURYLASE FAMILY MEMBER"/>
    <property type="match status" value="1"/>
</dbReference>
<dbReference type="RefSeq" id="WP_006103240.1">
    <property type="nucleotide sequence ID" value="NZ_DS989857.1"/>
</dbReference>
<dbReference type="Gene3D" id="1.10.260.50">
    <property type="match status" value="1"/>
</dbReference>
<dbReference type="GO" id="GO:0031071">
    <property type="term" value="F:cysteine desulfurase activity"/>
    <property type="evidence" value="ECO:0007669"/>
    <property type="project" value="UniProtKB-EC"/>
</dbReference>
<dbReference type="GO" id="GO:0046872">
    <property type="term" value="F:metal ion binding"/>
    <property type="evidence" value="ECO:0007669"/>
    <property type="project" value="UniProtKB-KW"/>
</dbReference>
<keyword evidence="6" id="KW-0408">Iron</keyword>
<dbReference type="SUPFAM" id="SSF53383">
    <property type="entry name" value="PLP-dependent transferases"/>
    <property type="match status" value="1"/>
</dbReference>
<comment type="catalytic activity">
    <reaction evidence="8">
        <text>(sulfur carrier)-H + L-cysteine = (sulfur carrier)-SH + L-alanine</text>
        <dbReference type="Rhea" id="RHEA:43892"/>
        <dbReference type="Rhea" id="RHEA-COMP:14737"/>
        <dbReference type="Rhea" id="RHEA-COMP:14739"/>
        <dbReference type="ChEBI" id="CHEBI:29917"/>
        <dbReference type="ChEBI" id="CHEBI:35235"/>
        <dbReference type="ChEBI" id="CHEBI:57972"/>
        <dbReference type="ChEBI" id="CHEBI:64428"/>
        <dbReference type="EC" id="2.8.1.7"/>
    </reaction>
</comment>
<evidence type="ECO:0000256" key="4">
    <source>
        <dbReference type="ARBA" id="ARBA00022723"/>
    </source>
</evidence>
<reference evidence="10 11" key="1">
    <citation type="submission" date="2008-07" db="EMBL/GenBank/DDBJ databases">
        <authorList>
            <person name="Tandeau de Marsac N."/>
            <person name="Ferriera S."/>
            <person name="Johnson J."/>
            <person name="Kravitz S."/>
            <person name="Beeson K."/>
            <person name="Sutton G."/>
            <person name="Rogers Y.-H."/>
            <person name="Friedman R."/>
            <person name="Frazier M."/>
            <person name="Venter J.C."/>
        </authorList>
    </citation>
    <scope>NUCLEOTIDE SEQUENCE [LARGE SCALE GENOMIC DNA]</scope>
    <source>
        <strain evidence="10 11">PCC 7420</strain>
    </source>
</reference>
<dbReference type="AlphaFoldDB" id="B4VWV9"/>
<keyword evidence="10" id="KW-0032">Aminotransferase</keyword>
<sequence>MPLSQQSSQSRPIYLDYHSTTPTDPRVATQMLHYMTTVFGNASSIDHTYGDEAEQAVSQAATHIANLIGSSAKEIIFTSGATESINLALQGFVRLHHSNTSKIPRLAVSPVEHKAVLDTCNTLAKKGLAEIINLQVDSQGRLDLDYLENTCKNGISLLCIMAANNEIGTIYPIQNIGQIAQTYRIPFLCDASQAVGKIPINFHDWGITYLAISAHKLYGPKGSGALVVRKKYPLEPILWGGGHQNGMRSGTLNVPGIVGLGEACRLRQLEMADDENAIASSRDKLQTLLQDSITDVVINGDTTHRLAGNLHISIPDIPNSAVIARIRSQLAISTGSACTSGVETPSHVLRSINLSDNLIEGALRIGLGKFTTDTEISQAAEILSTAVSKIRQAIDGN</sequence>
<comment type="cofactor">
    <cofactor evidence="1">
        <name>pyridoxal 5'-phosphate</name>
        <dbReference type="ChEBI" id="CHEBI:597326"/>
    </cofactor>
</comment>
<dbReference type="STRING" id="118168.MC7420_3711"/>
<dbReference type="Proteomes" id="UP000003835">
    <property type="component" value="Unassembled WGS sequence"/>
</dbReference>
<evidence type="ECO:0000256" key="7">
    <source>
        <dbReference type="ARBA" id="ARBA00023014"/>
    </source>
</evidence>
<keyword evidence="11" id="KW-1185">Reference proteome</keyword>
<dbReference type="eggNOG" id="COG1104">
    <property type="taxonomic scope" value="Bacteria"/>
</dbReference>
<dbReference type="OrthoDB" id="9808002at2"/>
<keyword evidence="3 10" id="KW-0808">Transferase</keyword>
<dbReference type="GO" id="GO:0051536">
    <property type="term" value="F:iron-sulfur cluster binding"/>
    <property type="evidence" value="ECO:0007669"/>
    <property type="project" value="UniProtKB-KW"/>
</dbReference>
<name>B4VWV9_9CYAN</name>
<dbReference type="InterPro" id="IPR000192">
    <property type="entry name" value="Aminotrans_V_dom"/>
</dbReference>
<gene>
    <name evidence="10" type="ORF">MC7420_3711</name>
</gene>
<organism evidence="10 11">
    <name type="scientific">Coleofasciculus chthonoplastes PCC 7420</name>
    <dbReference type="NCBI Taxonomy" id="118168"/>
    <lineage>
        <taxon>Bacteria</taxon>
        <taxon>Bacillati</taxon>
        <taxon>Cyanobacteriota</taxon>
        <taxon>Cyanophyceae</taxon>
        <taxon>Coleofasciculales</taxon>
        <taxon>Coleofasciculaceae</taxon>
        <taxon>Coleofasciculus</taxon>
    </lineage>
</organism>
<keyword evidence="4" id="KW-0479">Metal-binding</keyword>
<evidence type="ECO:0000259" key="9">
    <source>
        <dbReference type="Pfam" id="PF00266"/>
    </source>
</evidence>
<keyword evidence="5" id="KW-0663">Pyridoxal phosphate</keyword>
<evidence type="ECO:0000256" key="2">
    <source>
        <dbReference type="ARBA" id="ARBA00006490"/>
    </source>
</evidence>
<dbReference type="HOGENOM" id="CLU_003433_0_0_3"/>